<dbReference type="EMBL" id="RCMG01001155">
    <property type="protein sequence ID" value="KAG2834777.1"/>
    <property type="molecule type" value="Genomic_DNA"/>
</dbReference>
<dbReference type="AlphaFoldDB" id="A0A8T0Y336"/>
<proteinExistence type="predicted"/>
<sequence>MLLVRLIRAPRPKTPVSIGLPVSCFYGLAFTDPFARIL</sequence>
<name>A0A8T0Y336_9STRA</name>
<organism evidence="1 2">
    <name type="scientific">Phytophthora cactorum</name>
    <dbReference type="NCBI Taxonomy" id="29920"/>
    <lineage>
        <taxon>Eukaryota</taxon>
        <taxon>Sar</taxon>
        <taxon>Stramenopiles</taxon>
        <taxon>Oomycota</taxon>
        <taxon>Peronosporomycetes</taxon>
        <taxon>Peronosporales</taxon>
        <taxon>Peronosporaceae</taxon>
        <taxon>Phytophthora</taxon>
    </lineage>
</organism>
<reference evidence="1" key="1">
    <citation type="submission" date="2018-10" db="EMBL/GenBank/DDBJ databases">
        <title>Effector identification in a new, highly contiguous assembly of the strawberry crown rot pathogen Phytophthora cactorum.</title>
        <authorList>
            <person name="Armitage A.D."/>
            <person name="Nellist C.F."/>
            <person name="Bates H."/>
            <person name="Vickerstaff R.J."/>
            <person name="Harrison R.J."/>
        </authorList>
    </citation>
    <scope>NUCLEOTIDE SEQUENCE</scope>
    <source>
        <strain evidence="1">15-7</strain>
    </source>
</reference>
<protein>
    <submittedName>
        <fullName evidence="1">Uncharacterized protein</fullName>
    </submittedName>
</protein>
<gene>
    <name evidence="1" type="ORF">PC113_g20329</name>
</gene>
<dbReference type="Proteomes" id="UP000735874">
    <property type="component" value="Unassembled WGS sequence"/>
</dbReference>
<evidence type="ECO:0000313" key="1">
    <source>
        <dbReference type="EMBL" id="KAG2834777.1"/>
    </source>
</evidence>
<evidence type="ECO:0000313" key="2">
    <source>
        <dbReference type="Proteomes" id="UP000735874"/>
    </source>
</evidence>
<accession>A0A8T0Y336</accession>
<comment type="caution">
    <text evidence="1">The sequence shown here is derived from an EMBL/GenBank/DDBJ whole genome shotgun (WGS) entry which is preliminary data.</text>
</comment>